<feature type="region of interest" description="Disordered" evidence="1">
    <location>
        <begin position="55"/>
        <end position="86"/>
    </location>
</feature>
<name>A0A4S2LBI8_OPIFE</name>
<proteinExistence type="predicted"/>
<reference evidence="2 3" key="1">
    <citation type="journal article" date="2019" name="BMC Genomics">
        <title>New insights from Opisthorchis felineus genome: update on genomics of the epidemiologically important liver flukes.</title>
        <authorList>
            <person name="Ershov N.I."/>
            <person name="Mordvinov V.A."/>
            <person name="Prokhortchouk E.B."/>
            <person name="Pakharukova M.Y."/>
            <person name="Gunbin K.V."/>
            <person name="Ustyantsev K."/>
            <person name="Genaev M.A."/>
            <person name="Blinov A.G."/>
            <person name="Mazur A."/>
            <person name="Boulygina E."/>
            <person name="Tsygankova S."/>
            <person name="Khrameeva E."/>
            <person name="Chekanov N."/>
            <person name="Fan G."/>
            <person name="Xiao A."/>
            <person name="Zhang H."/>
            <person name="Xu X."/>
            <person name="Yang H."/>
            <person name="Solovyev V."/>
            <person name="Lee S.M."/>
            <person name="Liu X."/>
            <person name="Afonnikov D.A."/>
            <person name="Skryabin K.G."/>
        </authorList>
    </citation>
    <scope>NUCLEOTIDE SEQUENCE [LARGE SCALE GENOMIC DNA]</scope>
    <source>
        <strain evidence="2">AK-0245</strain>
        <tissue evidence="2">Whole organism</tissue>
    </source>
</reference>
<dbReference type="Pfam" id="PF08315">
    <property type="entry name" value="cwf18"/>
    <property type="match status" value="1"/>
</dbReference>
<comment type="caution">
    <text evidence="2">The sequence shown here is derived from an EMBL/GenBank/DDBJ whole genome shotgun (WGS) entry which is preliminary data.</text>
</comment>
<accession>A0A4S2LBI8</accession>
<organism evidence="2 3">
    <name type="scientific">Opisthorchis felineus</name>
    <dbReference type="NCBI Taxonomy" id="147828"/>
    <lineage>
        <taxon>Eukaryota</taxon>
        <taxon>Metazoa</taxon>
        <taxon>Spiralia</taxon>
        <taxon>Lophotrochozoa</taxon>
        <taxon>Platyhelminthes</taxon>
        <taxon>Trematoda</taxon>
        <taxon>Digenea</taxon>
        <taxon>Opisthorchiida</taxon>
        <taxon>Opisthorchiata</taxon>
        <taxon>Opisthorchiidae</taxon>
        <taxon>Opisthorchis</taxon>
    </lineage>
</organism>
<gene>
    <name evidence="2" type="ORF">CRM22_008357</name>
</gene>
<dbReference type="Proteomes" id="UP000308267">
    <property type="component" value="Unassembled WGS sequence"/>
</dbReference>
<evidence type="ECO:0000313" key="3">
    <source>
        <dbReference type="Proteomes" id="UP000308267"/>
    </source>
</evidence>
<protein>
    <submittedName>
        <fullName evidence="2">Uncharacterized protein</fullName>
    </submittedName>
</protein>
<evidence type="ECO:0000313" key="2">
    <source>
        <dbReference type="EMBL" id="TGZ60755.1"/>
    </source>
</evidence>
<sequence>MTTVDLETADSGDSQAEESPVEETEKSVGRLREEALQRKDRLLQLRKRKFKKLGDIGDEDAESDLPKPVFRNYKPQSGDLKSGELPAAPPVDLTPYVTSQLEAANAPVIMEEVTSCWWSSAQNLNCTAQLFLPDKEPVNPDFSNECRIPYLTTYANCLGF</sequence>
<dbReference type="EMBL" id="SJOL01008269">
    <property type="protein sequence ID" value="TGZ60755.1"/>
    <property type="molecule type" value="Genomic_DNA"/>
</dbReference>
<feature type="compositionally biased region" description="Basic and acidic residues" evidence="1">
    <location>
        <begin position="23"/>
        <end position="32"/>
    </location>
</feature>
<dbReference type="OrthoDB" id="10261348at2759"/>
<feature type="compositionally biased region" description="Acidic residues" evidence="1">
    <location>
        <begin position="7"/>
        <end position="22"/>
    </location>
</feature>
<dbReference type="AlphaFoldDB" id="A0A4S2LBI8"/>
<feature type="region of interest" description="Disordered" evidence="1">
    <location>
        <begin position="1"/>
        <end position="32"/>
    </location>
</feature>
<dbReference type="InterPro" id="IPR013169">
    <property type="entry name" value="mRNA_splic_Cwf18-like"/>
</dbReference>
<keyword evidence="3" id="KW-1185">Reference proteome</keyword>
<evidence type="ECO:0000256" key="1">
    <source>
        <dbReference type="SAM" id="MobiDB-lite"/>
    </source>
</evidence>